<organism evidence="1 2">
    <name type="scientific">Elysia marginata</name>
    <dbReference type="NCBI Taxonomy" id="1093978"/>
    <lineage>
        <taxon>Eukaryota</taxon>
        <taxon>Metazoa</taxon>
        <taxon>Spiralia</taxon>
        <taxon>Lophotrochozoa</taxon>
        <taxon>Mollusca</taxon>
        <taxon>Gastropoda</taxon>
        <taxon>Heterobranchia</taxon>
        <taxon>Euthyneura</taxon>
        <taxon>Panpulmonata</taxon>
        <taxon>Sacoglossa</taxon>
        <taxon>Placobranchoidea</taxon>
        <taxon>Plakobranchidae</taxon>
        <taxon>Elysia</taxon>
    </lineage>
</organism>
<accession>A0AAV4HAB4</accession>
<proteinExistence type="predicted"/>
<protein>
    <submittedName>
        <fullName evidence="1">Uncharacterized protein</fullName>
    </submittedName>
</protein>
<dbReference type="EMBL" id="BMAT01001884">
    <property type="protein sequence ID" value="GFR94669.1"/>
    <property type="molecule type" value="Genomic_DNA"/>
</dbReference>
<dbReference type="AlphaFoldDB" id="A0AAV4HAB4"/>
<gene>
    <name evidence="1" type="ORF">ElyMa_000924800</name>
</gene>
<comment type="caution">
    <text evidence="1">The sequence shown here is derived from an EMBL/GenBank/DDBJ whole genome shotgun (WGS) entry which is preliminary data.</text>
</comment>
<name>A0AAV4HAB4_9GAST</name>
<reference evidence="1 2" key="1">
    <citation type="journal article" date="2021" name="Elife">
        <title>Chloroplast acquisition without the gene transfer in kleptoplastic sea slugs, Plakobranchus ocellatus.</title>
        <authorList>
            <person name="Maeda T."/>
            <person name="Takahashi S."/>
            <person name="Yoshida T."/>
            <person name="Shimamura S."/>
            <person name="Takaki Y."/>
            <person name="Nagai Y."/>
            <person name="Toyoda A."/>
            <person name="Suzuki Y."/>
            <person name="Arimoto A."/>
            <person name="Ishii H."/>
            <person name="Satoh N."/>
            <person name="Nishiyama T."/>
            <person name="Hasebe M."/>
            <person name="Maruyama T."/>
            <person name="Minagawa J."/>
            <person name="Obokata J."/>
            <person name="Shigenobu S."/>
        </authorList>
    </citation>
    <scope>NUCLEOTIDE SEQUENCE [LARGE SCALE GENOMIC DNA]</scope>
</reference>
<evidence type="ECO:0000313" key="2">
    <source>
        <dbReference type="Proteomes" id="UP000762676"/>
    </source>
</evidence>
<dbReference type="Proteomes" id="UP000762676">
    <property type="component" value="Unassembled WGS sequence"/>
</dbReference>
<keyword evidence="2" id="KW-1185">Reference proteome</keyword>
<sequence length="93" mass="10677">MWCMFHRQHSNKEIVETIVIVPLRSFPRPEDVSPSNKEIVETIVIVPLRAFPRPEHVSPTSLFTLKCLRDNLPLQLVIIGELIGELAYRVKAC</sequence>
<evidence type="ECO:0000313" key="1">
    <source>
        <dbReference type="EMBL" id="GFR94669.1"/>
    </source>
</evidence>